<dbReference type="SUPFAM" id="SSF53474">
    <property type="entry name" value="alpha/beta-Hydrolases"/>
    <property type="match status" value="1"/>
</dbReference>
<evidence type="ECO:0000313" key="2">
    <source>
        <dbReference type="EMBL" id="SHF09115.1"/>
    </source>
</evidence>
<evidence type="ECO:0000259" key="1">
    <source>
        <dbReference type="Pfam" id="PF12697"/>
    </source>
</evidence>
<protein>
    <submittedName>
        <fullName evidence="2">Pimeloyl-ACP methyl ester carboxylesterase</fullName>
    </submittedName>
</protein>
<accession>A0A1M4YTN2</accession>
<keyword evidence="3" id="KW-1185">Reference proteome</keyword>
<dbReference type="PANTHER" id="PTHR43798">
    <property type="entry name" value="MONOACYLGLYCEROL LIPASE"/>
    <property type="match status" value="1"/>
</dbReference>
<dbReference type="GO" id="GO:0016020">
    <property type="term" value="C:membrane"/>
    <property type="evidence" value="ECO:0007669"/>
    <property type="project" value="TreeGrafter"/>
</dbReference>
<reference evidence="2 3" key="1">
    <citation type="submission" date="2016-11" db="EMBL/GenBank/DDBJ databases">
        <authorList>
            <person name="Jaros S."/>
            <person name="Januszkiewicz K."/>
            <person name="Wedrychowicz H."/>
        </authorList>
    </citation>
    <scope>NUCLEOTIDE SEQUENCE [LARGE SCALE GENOMIC DNA]</scope>
    <source>
        <strain evidence="2 3">DSM 44523</strain>
    </source>
</reference>
<dbReference type="STRING" id="2017.SAMN05444320_102478"/>
<proteinExistence type="predicted"/>
<sequence length="291" mass="31050">MGDGIGGFVDAASRERFLAAYDRVMSAWPVERSELDVETGFGRTRVHRSGQETGTPVVLLHGQGATSGMWVDSVGSLAARRPVFAVDTLGEAGRSTQTAPIRRPEDTAAWLDEVLTGLEVDRAHLVGASYGGWIALNQALRQSERVVSLSVLDPARAVAGLNAGFVFGGVWMSLAGSDAARRRFLAGLTGEREDGPQMDLTVASLYGYRIRLLPPRYLGDDELRAITAPTLALFGAESKVHDPARGVARARALMPSVEADLVPGARHFIPADVIGTRVVSFLDEVEARSAA</sequence>
<organism evidence="2 3">
    <name type="scientific">Streptoalloteichus hindustanus</name>
    <dbReference type="NCBI Taxonomy" id="2017"/>
    <lineage>
        <taxon>Bacteria</taxon>
        <taxon>Bacillati</taxon>
        <taxon>Actinomycetota</taxon>
        <taxon>Actinomycetes</taxon>
        <taxon>Pseudonocardiales</taxon>
        <taxon>Pseudonocardiaceae</taxon>
        <taxon>Streptoalloteichus</taxon>
    </lineage>
</organism>
<dbReference type="InterPro" id="IPR050266">
    <property type="entry name" value="AB_hydrolase_sf"/>
</dbReference>
<dbReference type="Proteomes" id="UP000184501">
    <property type="component" value="Unassembled WGS sequence"/>
</dbReference>
<dbReference type="AlphaFoldDB" id="A0A1M4YTN2"/>
<dbReference type="OrthoDB" id="5513277at2"/>
<dbReference type="PANTHER" id="PTHR43798:SF33">
    <property type="entry name" value="HYDROLASE, PUTATIVE (AFU_ORTHOLOGUE AFUA_2G14860)-RELATED"/>
    <property type="match status" value="1"/>
</dbReference>
<dbReference type="EMBL" id="FQVN01000002">
    <property type="protein sequence ID" value="SHF09115.1"/>
    <property type="molecule type" value="Genomic_DNA"/>
</dbReference>
<dbReference type="GO" id="GO:0003824">
    <property type="term" value="F:catalytic activity"/>
    <property type="evidence" value="ECO:0007669"/>
    <property type="project" value="UniProtKB-ARBA"/>
</dbReference>
<evidence type="ECO:0000313" key="3">
    <source>
        <dbReference type="Proteomes" id="UP000184501"/>
    </source>
</evidence>
<dbReference type="Pfam" id="PF12697">
    <property type="entry name" value="Abhydrolase_6"/>
    <property type="match status" value="1"/>
</dbReference>
<dbReference type="RefSeq" id="WP_073480706.1">
    <property type="nucleotide sequence ID" value="NZ_FQVN01000002.1"/>
</dbReference>
<name>A0A1M4YTN2_STRHI</name>
<gene>
    <name evidence="2" type="ORF">SAMN05444320_102478</name>
</gene>
<dbReference type="InterPro" id="IPR000073">
    <property type="entry name" value="AB_hydrolase_1"/>
</dbReference>
<feature type="domain" description="AB hydrolase-1" evidence="1">
    <location>
        <begin position="57"/>
        <end position="269"/>
    </location>
</feature>
<dbReference type="Gene3D" id="3.40.50.1820">
    <property type="entry name" value="alpha/beta hydrolase"/>
    <property type="match status" value="1"/>
</dbReference>
<dbReference type="InterPro" id="IPR029058">
    <property type="entry name" value="AB_hydrolase_fold"/>
</dbReference>